<dbReference type="STRING" id="554343.AS194_04865"/>
<dbReference type="InterPro" id="IPR027417">
    <property type="entry name" value="P-loop_NTPase"/>
</dbReference>
<accession>A0A0T6DTV9</accession>
<keyword evidence="3" id="KW-0540">Nuclease</keyword>
<dbReference type="Proteomes" id="UP000051202">
    <property type="component" value="Unassembled WGS sequence"/>
</dbReference>
<dbReference type="GO" id="GO:0016787">
    <property type="term" value="F:hydrolase activity"/>
    <property type="evidence" value="ECO:0007669"/>
    <property type="project" value="InterPro"/>
</dbReference>
<dbReference type="PROSITE" id="PS51192">
    <property type="entry name" value="HELICASE_ATP_BIND_1"/>
    <property type="match status" value="1"/>
</dbReference>
<gene>
    <name evidence="3" type="ORF">AS194_04865</name>
</gene>
<evidence type="ECO:0000259" key="1">
    <source>
        <dbReference type="PROSITE" id="PS51192"/>
    </source>
</evidence>
<feature type="domain" description="Helicase ATP-binding" evidence="1">
    <location>
        <begin position="18"/>
        <end position="178"/>
    </location>
</feature>
<dbReference type="InterPro" id="IPR006935">
    <property type="entry name" value="Helicase/UvrB_N"/>
</dbReference>
<evidence type="ECO:0000259" key="2">
    <source>
        <dbReference type="PROSITE" id="PS51194"/>
    </source>
</evidence>
<reference evidence="3 4" key="1">
    <citation type="submission" date="2015-11" db="EMBL/GenBank/DDBJ databases">
        <title>Permanent draft genome of Psychrobacter piscatorii LQ58.</title>
        <authorList>
            <person name="Zhou M."/>
            <person name="Dong B."/>
            <person name="Liu Q."/>
        </authorList>
    </citation>
    <scope>NUCLEOTIDE SEQUENCE [LARGE SCALE GENOMIC DNA]</scope>
    <source>
        <strain evidence="3 4">LQ58</strain>
    </source>
</reference>
<keyword evidence="3" id="KW-0378">Hydrolase</keyword>
<dbReference type="SMART" id="SM00490">
    <property type="entry name" value="HELICc"/>
    <property type="match status" value="1"/>
</dbReference>
<dbReference type="PANTHER" id="PTHR47396">
    <property type="entry name" value="TYPE I RESTRICTION ENZYME ECOKI R PROTEIN"/>
    <property type="match status" value="1"/>
</dbReference>
<dbReference type="Gene3D" id="3.40.50.300">
    <property type="entry name" value="P-loop containing nucleotide triphosphate hydrolases"/>
    <property type="match status" value="2"/>
</dbReference>
<sequence>MYKLRNYQERTLTELYDWLNRHPDGNPVVDACVGAGKSIIIAEFCRRAIEQYPQTRIVMCVASKELCQQNLDKLRAIWPEAPAGVCSAALGQKDVESQIIFATIGSIAKRAHELGTVNLLVVDECHNVNTDNAGMYRTFISNLKEFGSPYLCVIGFTGTPFRGDGVWLWQGKDPLFKGTATRVSMDELLEQGYLAPLIIDTATPETIDTTNVKVAGGDYVIKDLEGAVIDPTIIRSTVDDMFTRGGERNKWLVFCVTIAHAQAVLDEIKSRGTIKASIVTSKTRASLRDAILLDYKLPHEHPDGIDCLVNVACLTTGFDAPETDLIALLRPTKSPVLYVQIAGRGMRIADGKKDCLWLDYTSTTRDLGPVNLIKGRNKQNSTTEQGAPFKYCPDCGNPNPIHLDECQECGAFMPSDSKDPHGFKAGQAMPLHGFQAPPEEWFDVQQIGYYKHPGKNGKPPTMRIDYFYSELEEPISEWKCFEHEGFALRMGCQWWTDHMPHADMPFTVDEALETIHDPSQGTIALPTRIMCQRDPQGKFWQVKKYQYGNTPNMPKVISYKPITSQSEADDLIPF</sequence>
<name>A0A0T6DTV9_9GAMM</name>
<dbReference type="EMBL" id="LNDJ01000047">
    <property type="protein sequence ID" value="KRU23264.1"/>
    <property type="molecule type" value="Genomic_DNA"/>
</dbReference>
<dbReference type="GO" id="GO:0005524">
    <property type="term" value="F:ATP binding"/>
    <property type="evidence" value="ECO:0007669"/>
    <property type="project" value="InterPro"/>
</dbReference>
<dbReference type="AlphaFoldDB" id="A0A0T6DTV9"/>
<dbReference type="GO" id="GO:0004519">
    <property type="term" value="F:endonuclease activity"/>
    <property type="evidence" value="ECO:0007669"/>
    <property type="project" value="UniProtKB-KW"/>
</dbReference>
<feature type="domain" description="Helicase C-terminal" evidence="2">
    <location>
        <begin position="237"/>
        <end position="389"/>
    </location>
</feature>
<dbReference type="SMART" id="SM00487">
    <property type="entry name" value="DEXDc"/>
    <property type="match status" value="1"/>
</dbReference>
<dbReference type="InterPro" id="IPR001650">
    <property type="entry name" value="Helicase_C-like"/>
</dbReference>
<proteinExistence type="predicted"/>
<dbReference type="RefSeq" id="WP_058023899.1">
    <property type="nucleotide sequence ID" value="NZ_LNDJ01000047.1"/>
</dbReference>
<dbReference type="PANTHER" id="PTHR47396:SF1">
    <property type="entry name" value="ATP-DEPENDENT HELICASE IRC3-RELATED"/>
    <property type="match status" value="1"/>
</dbReference>
<dbReference type="InterPro" id="IPR050742">
    <property type="entry name" value="Helicase_Restrict-Modif_Enz"/>
</dbReference>
<dbReference type="InterPro" id="IPR014001">
    <property type="entry name" value="Helicase_ATP-bd"/>
</dbReference>
<keyword evidence="4" id="KW-1185">Reference proteome</keyword>
<protein>
    <submittedName>
        <fullName evidence="3">Restriction endonuclease subunit R</fullName>
    </submittedName>
</protein>
<dbReference type="Pfam" id="PF04851">
    <property type="entry name" value="ResIII"/>
    <property type="match status" value="1"/>
</dbReference>
<keyword evidence="3" id="KW-0255">Endonuclease</keyword>
<comment type="caution">
    <text evidence="3">The sequence shown here is derived from an EMBL/GenBank/DDBJ whole genome shotgun (WGS) entry which is preliminary data.</text>
</comment>
<evidence type="ECO:0000313" key="4">
    <source>
        <dbReference type="Proteomes" id="UP000051202"/>
    </source>
</evidence>
<dbReference type="Pfam" id="PF00271">
    <property type="entry name" value="Helicase_C"/>
    <property type="match status" value="1"/>
</dbReference>
<dbReference type="GO" id="GO:0005829">
    <property type="term" value="C:cytosol"/>
    <property type="evidence" value="ECO:0007669"/>
    <property type="project" value="TreeGrafter"/>
</dbReference>
<dbReference type="SUPFAM" id="SSF52540">
    <property type="entry name" value="P-loop containing nucleoside triphosphate hydrolases"/>
    <property type="match status" value="1"/>
</dbReference>
<organism evidence="3 4">
    <name type="scientific">Psychrobacter piscatorii</name>
    <dbReference type="NCBI Taxonomy" id="554343"/>
    <lineage>
        <taxon>Bacteria</taxon>
        <taxon>Pseudomonadati</taxon>
        <taxon>Pseudomonadota</taxon>
        <taxon>Gammaproteobacteria</taxon>
        <taxon>Moraxellales</taxon>
        <taxon>Moraxellaceae</taxon>
        <taxon>Psychrobacter</taxon>
    </lineage>
</organism>
<evidence type="ECO:0000313" key="3">
    <source>
        <dbReference type="EMBL" id="KRU23264.1"/>
    </source>
</evidence>
<dbReference type="PROSITE" id="PS51194">
    <property type="entry name" value="HELICASE_CTER"/>
    <property type="match status" value="1"/>
</dbReference>
<dbReference type="GO" id="GO:0003677">
    <property type="term" value="F:DNA binding"/>
    <property type="evidence" value="ECO:0007669"/>
    <property type="project" value="InterPro"/>
</dbReference>